<evidence type="ECO:0000256" key="2">
    <source>
        <dbReference type="ARBA" id="ARBA00022692"/>
    </source>
</evidence>
<keyword evidence="3 5" id="KW-1133">Transmembrane helix</keyword>
<evidence type="ECO:0000256" key="1">
    <source>
        <dbReference type="ARBA" id="ARBA00022475"/>
    </source>
</evidence>
<protein>
    <recommendedName>
        <fullName evidence="5">Inner membrane-spanning protein YciB</fullName>
    </recommendedName>
</protein>
<comment type="function">
    <text evidence="5">Plays a role in cell envelope biogenesis, maintenance of cell envelope integrity and membrane homeostasis.</text>
</comment>
<dbReference type="PANTHER" id="PTHR36917:SF1">
    <property type="entry name" value="INNER MEMBRANE-SPANNING PROTEIN YCIB"/>
    <property type="match status" value="1"/>
</dbReference>
<feature type="transmembrane region" description="Helical" evidence="5">
    <location>
        <begin position="75"/>
        <end position="91"/>
    </location>
</feature>
<feature type="transmembrane region" description="Helical" evidence="5">
    <location>
        <begin position="145"/>
        <end position="162"/>
    </location>
</feature>
<dbReference type="OrthoDB" id="9788219at2"/>
<keyword evidence="7" id="KW-1185">Reference proteome</keyword>
<comment type="subcellular location">
    <subcellularLocation>
        <location evidence="5">Cell inner membrane</location>
        <topology evidence="5">Multi-pass membrane protein</topology>
    </subcellularLocation>
</comment>
<evidence type="ECO:0000256" key="3">
    <source>
        <dbReference type="ARBA" id="ARBA00022989"/>
    </source>
</evidence>
<dbReference type="Proteomes" id="UP000282125">
    <property type="component" value="Unassembled WGS sequence"/>
</dbReference>
<dbReference type="Pfam" id="PF04279">
    <property type="entry name" value="IspA"/>
    <property type="match status" value="1"/>
</dbReference>
<feature type="transmembrane region" description="Helical" evidence="5">
    <location>
        <begin position="174"/>
        <end position="192"/>
    </location>
</feature>
<keyword evidence="5" id="KW-0997">Cell inner membrane</keyword>
<dbReference type="PANTHER" id="PTHR36917">
    <property type="entry name" value="INTRACELLULAR SEPTATION PROTEIN A-RELATED"/>
    <property type="match status" value="1"/>
</dbReference>
<dbReference type="AlphaFoldDB" id="A0A3P3DWI4"/>
<comment type="caution">
    <text evidence="6">The sequence shown here is derived from an EMBL/GenBank/DDBJ whole genome shotgun (WGS) entry which is preliminary data.</text>
</comment>
<keyword evidence="2 5" id="KW-0812">Transmembrane</keyword>
<accession>A0A3P3DWI4</accession>
<comment type="similarity">
    <text evidence="5">Belongs to the YciB family.</text>
</comment>
<sequence length="202" mass="22487">MSEKRAVSPLVKLGLELGPVVLFFIAYSRWKDQVFTLGGTDYSGFIVITAGFIPLMVLSTLVLWKLTGHLSRMQMMSTLLVVVFGGLTVWLNDDTFFKMKPTIIYALFGTLLGIGLLRGESWLASVMESMVPMTHAGWMALTKRMCGFFFGLAVLNEGVWRFMSTDAWVSFKTFGLPLALFVFIMSQGGLIARHQLPKDPGQ</sequence>
<evidence type="ECO:0000256" key="4">
    <source>
        <dbReference type="ARBA" id="ARBA00023136"/>
    </source>
</evidence>
<feature type="transmembrane region" description="Helical" evidence="5">
    <location>
        <begin position="12"/>
        <end position="30"/>
    </location>
</feature>
<organism evidence="6 7">
    <name type="scientific">Falsigemmobacter faecalis</name>
    <dbReference type="NCBI Taxonomy" id="2488730"/>
    <lineage>
        <taxon>Bacteria</taxon>
        <taxon>Pseudomonadati</taxon>
        <taxon>Pseudomonadota</taxon>
        <taxon>Alphaproteobacteria</taxon>
        <taxon>Rhodobacterales</taxon>
        <taxon>Paracoccaceae</taxon>
        <taxon>Falsigemmobacter</taxon>
    </lineage>
</organism>
<proteinExistence type="inferred from homology"/>
<keyword evidence="4 5" id="KW-0472">Membrane</keyword>
<dbReference type="InterPro" id="IPR006008">
    <property type="entry name" value="YciB"/>
</dbReference>
<dbReference type="GO" id="GO:0005886">
    <property type="term" value="C:plasma membrane"/>
    <property type="evidence" value="ECO:0007669"/>
    <property type="project" value="UniProtKB-SubCell"/>
</dbReference>
<feature type="transmembrane region" description="Helical" evidence="5">
    <location>
        <begin position="42"/>
        <end position="63"/>
    </location>
</feature>
<reference evidence="6 7" key="1">
    <citation type="submission" date="2018-11" db="EMBL/GenBank/DDBJ databases">
        <title>Gemmobacter sp. nov., YIM 102744-1 draft genome.</title>
        <authorList>
            <person name="Li G."/>
            <person name="Jiang Y."/>
        </authorList>
    </citation>
    <scope>NUCLEOTIDE SEQUENCE [LARGE SCALE GENOMIC DNA]</scope>
    <source>
        <strain evidence="6 7">YIM 102744-1</strain>
    </source>
</reference>
<feature type="transmembrane region" description="Helical" evidence="5">
    <location>
        <begin position="103"/>
        <end position="124"/>
    </location>
</feature>
<dbReference type="HAMAP" id="MF_00189">
    <property type="entry name" value="YciB"/>
    <property type="match status" value="1"/>
</dbReference>
<gene>
    <name evidence="5" type="primary">yciB</name>
    <name evidence="6" type="ORF">EG244_00615</name>
</gene>
<dbReference type="EMBL" id="RRAZ01000001">
    <property type="protein sequence ID" value="RRH78491.1"/>
    <property type="molecule type" value="Genomic_DNA"/>
</dbReference>
<name>A0A3P3DWI4_9RHOB</name>
<keyword evidence="1 5" id="KW-1003">Cell membrane</keyword>
<dbReference type="RefSeq" id="WP_124963067.1">
    <property type="nucleotide sequence ID" value="NZ_RRAZ01000001.1"/>
</dbReference>
<evidence type="ECO:0000313" key="7">
    <source>
        <dbReference type="Proteomes" id="UP000282125"/>
    </source>
</evidence>
<evidence type="ECO:0000256" key="5">
    <source>
        <dbReference type="HAMAP-Rule" id="MF_00189"/>
    </source>
</evidence>
<evidence type="ECO:0000313" key="6">
    <source>
        <dbReference type="EMBL" id="RRH78491.1"/>
    </source>
</evidence>